<dbReference type="GeneID" id="82157459"/>
<keyword evidence="2" id="KW-1185">Reference proteome</keyword>
<name>A0ABX2AX58_9BACT</name>
<protein>
    <submittedName>
        <fullName evidence="1">Uncharacterized protein</fullName>
    </submittedName>
</protein>
<accession>A0ABX2AX58</accession>
<comment type="caution">
    <text evidence="1">The sequence shown here is derived from an EMBL/GenBank/DDBJ whole genome shotgun (WGS) entry which is preliminary data.</text>
</comment>
<sequence>MAFTSEQEQGIKDMLTAFQNGKRINDLPEATGALKDMSVEVMDETGETRRMELAKAIEQAGNPIAGRYWNEANNTSTAAGYYGSLDALRQLPEKLGLGRYLVTDDRKRRKLDPFDSTRYADGTPAALDGTQGQCMWYWNGFYANIWKEGNNLIKAVTFDKPVGNGVSIWVPAGGISWLGAGVMDRTNQKLCSLISDAEQYRGGGGAALNPASYAKAPAADSPQITMLGMAATNISTTNFGNFARKRGQGWEANWFVARFVVEFLFEVIMGTENSQAAFNADKDENGLYQGGFGTGVTDMQDWGGYNGYYPLIPTSVGLEAGDGVCLVPFSLPQTEGTEGEAYKTFNVPVFFGLVHAGFGHLWRWTRGLIMDAGEEKSLVYVTPSMYADYDPATVEDKILVAECPQVEGYIKRKSYQGLCCMPTEVGGSATIRFADYLYTNAKTSKGLRVRAAGGHASNGAAAGASYSDTACTAASAYARYSAPLCYFEEDPVIPESQKIG</sequence>
<organism evidence="1 2">
    <name type="scientific">Xylanibacter rodentium</name>
    <dbReference type="NCBI Taxonomy" id="2736289"/>
    <lineage>
        <taxon>Bacteria</taxon>
        <taxon>Pseudomonadati</taxon>
        <taxon>Bacteroidota</taxon>
        <taxon>Bacteroidia</taxon>
        <taxon>Bacteroidales</taxon>
        <taxon>Prevotellaceae</taxon>
        <taxon>Xylanibacter</taxon>
    </lineage>
</organism>
<dbReference type="EMBL" id="JABKKE010000009">
    <property type="protein sequence ID" value="NPE14023.1"/>
    <property type="molecule type" value="Genomic_DNA"/>
</dbReference>
<proteinExistence type="predicted"/>
<dbReference type="Proteomes" id="UP001193734">
    <property type="component" value="Unassembled WGS sequence"/>
</dbReference>
<evidence type="ECO:0000313" key="2">
    <source>
        <dbReference type="Proteomes" id="UP001193734"/>
    </source>
</evidence>
<gene>
    <name evidence="1" type="ORF">HPS55_06730</name>
</gene>
<dbReference type="RefSeq" id="WP_253947654.1">
    <property type="nucleotide sequence ID" value="NZ_CASQWE010000002.1"/>
</dbReference>
<reference evidence="1 2" key="1">
    <citation type="submission" date="2020-05" db="EMBL/GenBank/DDBJ databases">
        <title>Distinct polysaccharide utilization as determinants for interspecies competition between intestinal Prevotella spp.</title>
        <authorList>
            <person name="Galvez E.J.C."/>
            <person name="Iljazovic A."/>
            <person name="Strowig T."/>
        </authorList>
    </citation>
    <scope>NUCLEOTIDE SEQUENCE [LARGE SCALE GENOMIC DNA]</scope>
    <source>
        <strain evidence="1 2">PROD</strain>
    </source>
</reference>
<evidence type="ECO:0000313" key="1">
    <source>
        <dbReference type="EMBL" id="NPE14023.1"/>
    </source>
</evidence>